<gene>
    <name evidence="1" type="ORF">GCM10007906_19680</name>
</gene>
<comment type="caution">
    <text evidence="1">The sequence shown here is derived from an EMBL/GenBank/DDBJ whole genome shotgun (WGS) entry which is preliminary data.</text>
</comment>
<dbReference type="EMBL" id="BSOE01000030">
    <property type="protein sequence ID" value="GLR04380.1"/>
    <property type="molecule type" value="Genomic_DNA"/>
</dbReference>
<sequence length="143" mass="16161">MNIELVKKFKDALAMELKEADRVPAELSSFPFGSCEETSKMLALYLSDNDISDVVYTRNNTISEMSGSGVHYWVVVDGTWVIDLTAHQFDECDDDFIVSQSSDFHSNYELESAHIADINDLDGFGSNDISKFYKKLTIRLKNT</sequence>
<protein>
    <submittedName>
        <fullName evidence="1">Uncharacterized protein</fullName>
    </submittedName>
</protein>
<dbReference type="RefSeq" id="WP_045402146.1">
    <property type="nucleotide sequence ID" value="NZ_BBLD01000047.1"/>
</dbReference>
<reference evidence="2" key="1">
    <citation type="journal article" date="2019" name="Int. J. Syst. Evol. Microbiol.">
        <title>The Global Catalogue of Microorganisms (GCM) 10K type strain sequencing project: providing services to taxonomists for standard genome sequencing and annotation.</title>
        <authorList>
            <consortium name="The Broad Institute Genomics Platform"/>
            <consortium name="The Broad Institute Genome Sequencing Center for Infectious Disease"/>
            <person name="Wu L."/>
            <person name="Ma J."/>
        </authorList>
    </citation>
    <scope>NUCLEOTIDE SEQUENCE [LARGE SCALE GENOMIC DNA]</scope>
    <source>
        <strain evidence="2">NBRC 110633</strain>
    </source>
</reference>
<dbReference type="Proteomes" id="UP001156669">
    <property type="component" value="Unassembled WGS sequence"/>
</dbReference>
<keyword evidence="2" id="KW-1185">Reference proteome</keyword>
<evidence type="ECO:0000313" key="1">
    <source>
        <dbReference type="EMBL" id="GLR04380.1"/>
    </source>
</evidence>
<proteinExistence type="predicted"/>
<name>A0ABQ5Y5L1_9VIBR</name>
<accession>A0ABQ5Y5L1</accession>
<organism evidence="1 2">
    <name type="scientific">Vibrio hyugaensis</name>
    <dbReference type="NCBI Taxonomy" id="1534743"/>
    <lineage>
        <taxon>Bacteria</taxon>
        <taxon>Pseudomonadati</taxon>
        <taxon>Pseudomonadota</taxon>
        <taxon>Gammaproteobacteria</taxon>
        <taxon>Vibrionales</taxon>
        <taxon>Vibrionaceae</taxon>
        <taxon>Vibrio</taxon>
    </lineage>
</organism>
<evidence type="ECO:0000313" key="2">
    <source>
        <dbReference type="Proteomes" id="UP001156669"/>
    </source>
</evidence>